<dbReference type="GO" id="GO:0016491">
    <property type="term" value="F:oxidoreductase activity"/>
    <property type="evidence" value="ECO:0007669"/>
    <property type="project" value="InterPro"/>
</dbReference>
<dbReference type="InterPro" id="IPR019546">
    <property type="entry name" value="TAT_signal_bac_arc"/>
</dbReference>
<dbReference type="InterPro" id="IPR016156">
    <property type="entry name" value="FAD/NAD-linked_Rdtase_dimer_sf"/>
</dbReference>
<dbReference type="InterPro" id="IPR037092">
    <property type="entry name" value="FlavoCytC_S_DH_flav-bd_sf"/>
</dbReference>
<organism evidence="6 7">
    <name type="scientific">Candidatus Muproteobacteria bacterium RBG_16_62_13</name>
    <dbReference type="NCBI Taxonomy" id="1817756"/>
    <lineage>
        <taxon>Bacteria</taxon>
        <taxon>Pseudomonadati</taxon>
        <taxon>Pseudomonadota</taxon>
        <taxon>Candidatus Muproteobacteria</taxon>
    </lineage>
</organism>
<dbReference type="STRING" id="1817756.A2140_09350"/>
<feature type="domain" description="Flavocytochrome c sulphide dehydrogenase flavin-binding" evidence="4">
    <location>
        <begin position="359"/>
        <end position="429"/>
    </location>
</feature>
<feature type="domain" description="FAD/NAD(P)-binding" evidence="3">
    <location>
        <begin position="37"/>
        <end position="140"/>
    </location>
</feature>
<dbReference type="Pfam" id="PF10518">
    <property type="entry name" value="TAT_signal"/>
    <property type="match status" value="1"/>
</dbReference>
<dbReference type="GO" id="GO:0050660">
    <property type="term" value="F:flavin adenine dinucleotide binding"/>
    <property type="evidence" value="ECO:0007669"/>
    <property type="project" value="InterPro"/>
</dbReference>
<feature type="domain" description="Sulfide dehydrogenase [flavocytochrome c] flavoprotein chain central" evidence="5">
    <location>
        <begin position="168"/>
        <end position="283"/>
    </location>
</feature>
<dbReference type="Gene3D" id="3.90.760.10">
    <property type="entry name" value="Flavocytochrome c sulphide dehydrogenase, flavin-binding domain"/>
    <property type="match status" value="1"/>
</dbReference>
<evidence type="ECO:0000259" key="3">
    <source>
        <dbReference type="Pfam" id="PF07992"/>
    </source>
</evidence>
<proteinExistence type="predicted"/>
<dbReference type="Gene3D" id="3.50.50.60">
    <property type="entry name" value="FAD/NAD(P)-binding domain"/>
    <property type="match status" value="2"/>
</dbReference>
<dbReference type="InterPro" id="IPR049386">
    <property type="entry name" value="FCSD_central"/>
</dbReference>
<dbReference type="InterPro" id="IPR036188">
    <property type="entry name" value="FAD/NAD-bd_sf"/>
</dbReference>
<name>A0A1F6SZU3_9PROT</name>
<evidence type="ECO:0000259" key="4">
    <source>
        <dbReference type="Pfam" id="PF09242"/>
    </source>
</evidence>
<evidence type="ECO:0000313" key="7">
    <source>
        <dbReference type="Proteomes" id="UP000178379"/>
    </source>
</evidence>
<protein>
    <submittedName>
        <fullName evidence="6">Cytochrome C</fullName>
    </submittedName>
</protein>
<dbReference type="PANTHER" id="PTHR43755">
    <property type="match status" value="1"/>
</dbReference>
<dbReference type="InterPro" id="IPR006311">
    <property type="entry name" value="TAT_signal"/>
</dbReference>
<dbReference type="EMBL" id="MFSQ01000123">
    <property type="protein sequence ID" value="OGI38448.1"/>
    <property type="molecule type" value="Genomic_DNA"/>
</dbReference>
<gene>
    <name evidence="6" type="ORF">A2140_09350</name>
</gene>
<dbReference type="PANTHER" id="PTHR43755:SF1">
    <property type="entry name" value="FAD-DEPENDENT PYRIDINE NUCLEOTIDE-DISULPHIDE OXIDOREDUCTASE"/>
    <property type="match status" value="1"/>
</dbReference>
<dbReference type="Proteomes" id="UP000178379">
    <property type="component" value="Unassembled WGS sequence"/>
</dbReference>
<dbReference type="SUPFAM" id="SSF51905">
    <property type="entry name" value="FAD/NAD(P)-binding domain"/>
    <property type="match status" value="2"/>
</dbReference>
<sequence length="430" mass="45861">MSSFNRRDFLKLAAAGSAVGTLGFSRLTQAQNGKGARVVVVGGGFGGATVAKYLRLADASIQVTLVEPKTAFVTCPFSNLVLGGLRDMKSITHSYQPLRARHGVTVIHDTVTDIEPGARRVRLKSGKTLTYDRLVLSPGIDFKWDFVKGYNQAAAATLPHAWQAGPQTVLLKKQLDAMKNGSNFVMVAPPNPYRCPPGPYERAGMVAHYLARHKPRSKVIILDPKEAFSKQGLFLEGWAARYPGKIEWLPSSKTGKLVSINARTMTIETELSKFKAGVANVIPPQKAGAIAHRAGLVNDSGWCPVSPKTFESTLHPGIHVIGDASIAGALPKSGFAANSEAKMCAHAIASMLRGDSIADASYVNTCYSLIAPDYGISVAGVYRVTDKGITEIKEPGAGGVSPKGAPASFRADEAKYTFGWYASITADVWG</sequence>
<comment type="caution">
    <text evidence="6">The sequence shown here is derived from an EMBL/GenBank/DDBJ whole genome shotgun (WGS) entry which is preliminary data.</text>
</comment>
<dbReference type="NCBIfam" id="TIGR01409">
    <property type="entry name" value="TAT_signal_seq"/>
    <property type="match status" value="1"/>
</dbReference>
<dbReference type="SUPFAM" id="SSF55424">
    <property type="entry name" value="FAD/NAD-linked reductases, dimerisation (C-terminal) domain"/>
    <property type="match status" value="1"/>
</dbReference>
<dbReference type="Pfam" id="PF07992">
    <property type="entry name" value="Pyr_redox_2"/>
    <property type="match status" value="1"/>
</dbReference>
<dbReference type="AlphaFoldDB" id="A0A1F6SZU3"/>
<evidence type="ECO:0000256" key="2">
    <source>
        <dbReference type="ARBA" id="ARBA00022827"/>
    </source>
</evidence>
<evidence type="ECO:0000259" key="5">
    <source>
        <dbReference type="Pfam" id="PF21706"/>
    </source>
</evidence>
<dbReference type="Pfam" id="PF21706">
    <property type="entry name" value="FCSD_central"/>
    <property type="match status" value="1"/>
</dbReference>
<dbReference type="InterPro" id="IPR052541">
    <property type="entry name" value="SQRD"/>
</dbReference>
<dbReference type="PROSITE" id="PS51318">
    <property type="entry name" value="TAT"/>
    <property type="match status" value="1"/>
</dbReference>
<dbReference type="Pfam" id="PF09242">
    <property type="entry name" value="FCSD-flav_bind"/>
    <property type="match status" value="1"/>
</dbReference>
<evidence type="ECO:0000313" key="6">
    <source>
        <dbReference type="EMBL" id="OGI38448.1"/>
    </source>
</evidence>
<dbReference type="InterPro" id="IPR023753">
    <property type="entry name" value="FAD/NAD-binding_dom"/>
</dbReference>
<evidence type="ECO:0000256" key="1">
    <source>
        <dbReference type="ARBA" id="ARBA00022630"/>
    </source>
</evidence>
<keyword evidence="1" id="KW-0285">Flavoprotein</keyword>
<keyword evidence="2" id="KW-0274">FAD</keyword>
<dbReference type="FunFam" id="3.50.50.60:FF:000234">
    <property type="entry name" value="Flavocytochrome C sulfide dehydrogenase"/>
    <property type="match status" value="1"/>
</dbReference>
<dbReference type="InterPro" id="IPR015323">
    <property type="entry name" value="FlavoCytC_S_DH_flav-bd"/>
</dbReference>
<reference evidence="6 7" key="1">
    <citation type="journal article" date="2016" name="Nat. Commun.">
        <title>Thousands of microbial genomes shed light on interconnected biogeochemical processes in an aquifer system.</title>
        <authorList>
            <person name="Anantharaman K."/>
            <person name="Brown C.T."/>
            <person name="Hug L.A."/>
            <person name="Sharon I."/>
            <person name="Castelle C.J."/>
            <person name="Probst A.J."/>
            <person name="Thomas B.C."/>
            <person name="Singh A."/>
            <person name="Wilkins M.J."/>
            <person name="Karaoz U."/>
            <person name="Brodie E.L."/>
            <person name="Williams K.H."/>
            <person name="Hubbard S.S."/>
            <person name="Banfield J.F."/>
        </authorList>
    </citation>
    <scope>NUCLEOTIDE SEQUENCE [LARGE SCALE GENOMIC DNA]</scope>
</reference>
<accession>A0A1F6SZU3</accession>